<dbReference type="GO" id="GO:0004672">
    <property type="term" value="F:protein kinase activity"/>
    <property type="evidence" value="ECO:0007669"/>
    <property type="project" value="InterPro"/>
</dbReference>
<keyword evidence="2" id="KW-0067">ATP-binding</keyword>
<dbReference type="Gene3D" id="1.10.510.10">
    <property type="entry name" value="Transferase(Phosphotransferase) domain 1"/>
    <property type="match status" value="1"/>
</dbReference>
<keyword evidence="3" id="KW-1133">Transmembrane helix</keyword>
<dbReference type="InterPro" id="IPR050198">
    <property type="entry name" value="Non-receptor_tyrosine_kinases"/>
</dbReference>
<dbReference type="SUPFAM" id="SSF56112">
    <property type="entry name" value="Protein kinase-like (PK-like)"/>
    <property type="match status" value="1"/>
</dbReference>
<keyword evidence="5" id="KW-0808">Transferase</keyword>
<dbReference type="Pfam" id="PF00069">
    <property type="entry name" value="Pkinase"/>
    <property type="match status" value="1"/>
</dbReference>
<organism evidence="5 6">
    <name type="scientific">Zopfia rhizophila CBS 207.26</name>
    <dbReference type="NCBI Taxonomy" id="1314779"/>
    <lineage>
        <taxon>Eukaryota</taxon>
        <taxon>Fungi</taxon>
        <taxon>Dikarya</taxon>
        <taxon>Ascomycota</taxon>
        <taxon>Pezizomycotina</taxon>
        <taxon>Dothideomycetes</taxon>
        <taxon>Dothideomycetes incertae sedis</taxon>
        <taxon>Zopfiaceae</taxon>
        <taxon>Zopfia</taxon>
    </lineage>
</organism>
<evidence type="ECO:0000259" key="4">
    <source>
        <dbReference type="PROSITE" id="PS50011"/>
    </source>
</evidence>
<feature type="domain" description="Protein kinase" evidence="4">
    <location>
        <begin position="12"/>
        <end position="262"/>
    </location>
</feature>
<dbReference type="PROSITE" id="PS50011">
    <property type="entry name" value="PROTEIN_KINASE_DOM"/>
    <property type="match status" value="1"/>
</dbReference>
<keyword evidence="3" id="KW-0812">Transmembrane</keyword>
<evidence type="ECO:0000256" key="3">
    <source>
        <dbReference type="SAM" id="Phobius"/>
    </source>
</evidence>
<evidence type="ECO:0000256" key="1">
    <source>
        <dbReference type="ARBA" id="ARBA00022741"/>
    </source>
</evidence>
<dbReference type="GO" id="GO:0005524">
    <property type="term" value="F:ATP binding"/>
    <property type="evidence" value="ECO:0007669"/>
    <property type="project" value="UniProtKB-KW"/>
</dbReference>
<keyword evidence="6" id="KW-1185">Reference proteome</keyword>
<keyword evidence="5" id="KW-0418">Kinase</keyword>
<dbReference type="InterPro" id="IPR000719">
    <property type="entry name" value="Prot_kinase_dom"/>
</dbReference>
<dbReference type="InterPro" id="IPR011009">
    <property type="entry name" value="Kinase-like_dom_sf"/>
</dbReference>
<sequence length="301" mass="33709">MQDDPTLPVLPTSGLKWLGIGISGIVYPLDEHTVVKIAPTYDNEYATNECLQDLLTERSVYQRLGSHPRICQYISSVQRGIVLERFGIPLRKRLLKLHEQGRTPSHNQALKWSCQVVEGVAYLHQKGIVQGDIGCHNTLLKCDETKLCDFGGSSIDGKPATAGYECRSQRWDDAHENPSIQSELFALGSTIYEIWTTTRPYQDEPDHIVEQNYKSQCFPDVGTLPVAKIIKKCWHGTYSSANEVVADLKLLQTESTKTHKYTNTNNRPILVAFATIITAIILAAWLRPSLIVTTFPDSQSP</sequence>
<dbReference type="PANTHER" id="PTHR24418">
    <property type="entry name" value="TYROSINE-PROTEIN KINASE"/>
    <property type="match status" value="1"/>
</dbReference>
<evidence type="ECO:0000313" key="5">
    <source>
        <dbReference type="EMBL" id="KAF2176312.1"/>
    </source>
</evidence>
<reference evidence="5" key="1">
    <citation type="journal article" date="2020" name="Stud. Mycol.">
        <title>101 Dothideomycetes genomes: a test case for predicting lifestyles and emergence of pathogens.</title>
        <authorList>
            <person name="Haridas S."/>
            <person name="Albert R."/>
            <person name="Binder M."/>
            <person name="Bloem J."/>
            <person name="Labutti K."/>
            <person name="Salamov A."/>
            <person name="Andreopoulos B."/>
            <person name="Baker S."/>
            <person name="Barry K."/>
            <person name="Bills G."/>
            <person name="Bluhm B."/>
            <person name="Cannon C."/>
            <person name="Castanera R."/>
            <person name="Culley D."/>
            <person name="Daum C."/>
            <person name="Ezra D."/>
            <person name="Gonzalez J."/>
            <person name="Henrissat B."/>
            <person name="Kuo A."/>
            <person name="Liang C."/>
            <person name="Lipzen A."/>
            <person name="Lutzoni F."/>
            <person name="Magnuson J."/>
            <person name="Mondo S."/>
            <person name="Nolan M."/>
            <person name="Ohm R."/>
            <person name="Pangilinan J."/>
            <person name="Park H.-J."/>
            <person name="Ramirez L."/>
            <person name="Alfaro M."/>
            <person name="Sun H."/>
            <person name="Tritt A."/>
            <person name="Yoshinaga Y."/>
            <person name="Zwiers L.-H."/>
            <person name="Turgeon B."/>
            <person name="Goodwin S."/>
            <person name="Spatafora J."/>
            <person name="Crous P."/>
            <person name="Grigoriev I."/>
        </authorList>
    </citation>
    <scope>NUCLEOTIDE SEQUENCE</scope>
    <source>
        <strain evidence="5">CBS 207.26</strain>
    </source>
</reference>
<keyword evidence="1" id="KW-0547">Nucleotide-binding</keyword>
<proteinExistence type="predicted"/>
<evidence type="ECO:0000313" key="6">
    <source>
        <dbReference type="Proteomes" id="UP000800200"/>
    </source>
</evidence>
<dbReference type="AlphaFoldDB" id="A0A6A6DD77"/>
<evidence type="ECO:0000256" key="2">
    <source>
        <dbReference type="ARBA" id="ARBA00022840"/>
    </source>
</evidence>
<gene>
    <name evidence="5" type="ORF">K469DRAFT_700019</name>
</gene>
<dbReference type="OrthoDB" id="1668230at2759"/>
<name>A0A6A6DD77_9PEZI</name>
<keyword evidence="3" id="KW-0472">Membrane</keyword>
<dbReference type="EMBL" id="ML994710">
    <property type="protein sequence ID" value="KAF2176312.1"/>
    <property type="molecule type" value="Genomic_DNA"/>
</dbReference>
<accession>A0A6A6DD77</accession>
<protein>
    <submittedName>
        <fullName evidence="5">Kinase-like protein</fullName>
    </submittedName>
</protein>
<feature type="transmembrane region" description="Helical" evidence="3">
    <location>
        <begin position="269"/>
        <end position="286"/>
    </location>
</feature>
<dbReference type="Proteomes" id="UP000800200">
    <property type="component" value="Unassembled WGS sequence"/>
</dbReference>